<feature type="domain" description="Tyr recombinase" evidence="5">
    <location>
        <begin position="212"/>
        <end position="387"/>
    </location>
</feature>
<dbReference type="AlphaFoldDB" id="A0A7Y0BT24"/>
<keyword evidence="2" id="KW-0229">DNA integration</keyword>
<evidence type="ECO:0000313" key="7">
    <source>
        <dbReference type="Proteomes" id="UP000583556"/>
    </source>
</evidence>
<organism evidence="6 7">
    <name type="scientific">Novosphingobium olei</name>
    <dbReference type="NCBI Taxonomy" id="2728851"/>
    <lineage>
        <taxon>Bacteria</taxon>
        <taxon>Pseudomonadati</taxon>
        <taxon>Pseudomonadota</taxon>
        <taxon>Alphaproteobacteria</taxon>
        <taxon>Sphingomonadales</taxon>
        <taxon>Sphingomonadaceae</taxon>
        <taxon>Novosphingobium</taxon>
    </lineage>
</organism>
<keyword evidence="7" id="KW-1185">Reference proteome</keyword>
<keyword evidence="4" id="KW-0233">DNA recombination</keyword>
<dbReference type="InterPro" id="IPR013762">
    <property type="entry name" value="Integrase-like_cat_sf"/>
</dbReference>
<evidence type="ECO:0000313" key="6">
    <source>
        <dbReference type="EMBL" id="NML96090.1"/>
    </source>
</evidence>
<keyword evidence="3" id="KW-0238">DNA-binding</keyword>
<evidence type="ECO:0000259" key="5">
    <source>
        <dbReference type="PROSITE" id="PS51898"/>
    </source>
</evidence>
<dbReference type="InterPro" id="IPR002104">
    <property type="entry name" value="Integrase_catalytic"/>
</dbReference>
<dbReference type="Pfam" id="PF13356">
    <property type="entry name" value="Arm-DNA-bind_3"/>
    <property type="match status" value="1"/>
</dbReference>
<dbReference type="GO" id="GO:0015074">
    <property type="term" value="P:DNA integration"/>
    <property type="evidence" value="ECO:0007669"/>
    <property type="project" value="UniProtKB-KW"/>
</dbReference>
<proteinExistence type="inferred from homology"/>
<dbReference type="InterPro" id="IPR010998">
    <property type="entry name" value="Integrase_recombinase_N"/>
</dbReference>
<dbReference type="Gene3D" id="1.10.443.10">
    <property type="entry name" value="Intergrase catalytic core"/>
    <property type="match status" value="1"/>
</dbReference>
<evidence type="ECO:0000256" key="4">
    <source>
        <dbReference type="ARBA" id="ARBA00023172"/>
    </source>
</evidence>
<evidence type="ECO:0000256" key="3">
    <source>
        <dbReference type="ARBA" id="ARBA00023125"/>
    </source>
</evidence>
<dbReference type="RefSeq" id="WP_169495298.1">
    <property type="nucleotide sequence ID" value="NZ_JABBGM010000017.1"/>
</dbReference>
<sequence length="402" mass="45097">MTRLSLRDIVAGALGEVGLDRALAVEPSGRARTTSWLAGERGIGIRHYQSGRKVYVVQTRMSGRMRTVTIGPAHVLTRHQALSVGRRVLAHAQVGHDPAEVRQRARTAPQMGDFMAEYWERCAPGWKVSTLEVMTGYRRSHIDGAFPDACVDTLEEPEIARWFAALTDRSGPAAANRCLEILRAALNKAEAWGYRPENTNPCRAVRRNRRVHRKRFLSSDELTRLGTLLAVGRASNDLAVRTHASAITLLLLTGCRIGEILSLQWSDLRGLRLNLRDSKTGPRTVWLGQDARDVIDALPRKAGIGHLFWNWRYKRPIRSLTHVWIDMRRKVGLNDVRLHDLRHTFASHAAMSRENLPMIGKLLGHSRVASTARYAHLDDGHLLESAIAIGEVVDRLMREVIS</sequence>
<name>A0A7Y0BT24_9SPHN</name>
<dbReference type="InterPro" id="IPR025166">
    <property type="entry name" value="Integrase_DNA_bind_dom"/>
</dbReference>
<dbReference type="InterPro" id="IPR038488">
    <property type="entry name" value="Integrase_DNA-bd_sf"/>
</dbReference>
<dbReference type="Gene3D" id="3.30.160.390">
    <property type="entry name" value="Integrase, DNA-binding domain"/>
    <property type="match status" value="1"/>
</dbReference>
<comment type="similarity">
    <text evidence="1">Belongs to the 'phage' integrase family.</text>
</comment>
<dbReference type="Proteomes" id="UP000583556">
    <property type="component" value="Unassembled WGS sequence"/>
</dbReference>
<dbReference type="PROSITE" id="PS51898">
    <property type="entry name" value="TYR_RECOMBINASE"/>
    <property type="match status" value="1"/>
</dbReference>
<accession>A0A7Y0BT24</accession>
<evidence type="ECO:0000256" key="1">
    <source>
        <dbReference type="ARBA" id="ARBA00008857"/>
    </source>
</evidence>
<reference evidence="6 7" key="1">
    <citation type="submission" date="2020-04" db="EMBL/GenBank/DDBJ databases">
        <title>Novosphingobium sp. TW-4 isolated from soil.</title>
        <authorList>
            <person name="Dahal R.H."/>
            <person name="Chaudhary D.K."/>
        </authorList>
    </citation>
    <scope>NUCLEOTIDE SEQUENCE [LARGE SCALE GENOMIC DNA]</scope>
    <source>
        <strain evidence="6 7">TW-4</strain>
    </source>
</reference>
<dbReference type="GO" id="GO:0003677">
    <property type="term" value="F:DNA binding"/>
    <property type="evidence" value="ECO:0007669"/>
    <property type="project" value="UniProtKB-KW"/>
</dbReference>
<dbReference type="SUPFAM" id="SSF56349">
    <property type="entry name" value="DNA breaking-rejoining enzymes"/>
    <property type="match status" value="1"/>
</dbReference>
<dbReference type="InterPro" id="IPR050090">
    <property type="entry name" value="Tyrosine_recombinase_XerCD"/>
</dbReference>
<dbReference type="PANTHER" id="PTHR30349:SF64">
    <property type="entry name" value="PROPHAGE INTEGRASE INTD-RELATED"/>
    <property type="match status" value="1"/>
</dbReference>
<dbReference type="InterPro" id="IPR011010">
    <property type="entry name" value="DNA_brk_join_enz"/>
</dbReference>
<dbReference type="PANTHER" id="PTHR30349">
    <property type="entry name" value="PHAGE INTEGRASE-RELATED"/>
    <property type="match status" value="1"/>
</dbReference>
<dbReference type="CDD" id="cd00796">
    <property type="entry name" value="INT_Rci_Hp1_C"/>
    <property type="match status" value="1"/>
</dbReference>
<protein>
    <submittedName>
        <fullName evidence="6">Site-specific integrase</fullName>
    </submittedName>
</protein>
<gene>
    <name evidence="6" type="ORF">HHL27_20700</name>
</gene>
<dbReference type="GO" id="GO:0006310">
    <property type="term" value="P:DNA recombination"/>
    <property type="evidence" value="ECO:0007669"/>
    <property type="project" value="UniProtKB-KW"/>
</dbReference>
<evidence type="ECO:0000256" key="2">
    <source>
        <dbReference type="ARBA" id="ARBA00022908"/>
    </source>
</evidence>
<dbReference type="EMBL" id="JABBGM010000017">
    <property type="protein sequence ID" value="NML96090.1"/>
    <property type="molecule type" value="Genomic_DNA"/>
</dbReference>
<dbReference type="Gene3D" id="1.10.150.130">
    <property type="match status" value="1"/>
</dbReference>
<comment type="caution">
    <text evidence="6">The sequence shown here is derived from an EMBL/GenBank/DDBJ whole genome shotgun (WGS) entry which is preliminary data.</text>
</comment>
<dbReference type="Pfam" id="PF00589">
    <property type="entry name" value="Phage_integrase"/>
    <property type="match status" value="1"/>
</dbReference>